<dbReference type="OrthoDB" id="9811152at2"/>
<dbReference type="Pfam" id="PF04542">
    <property type="entry name" value="Sigma70_r2"/>
    <property type="match status" value="1"/>
</dbReference>
<dbReference type="STRING" id="418495.SAMN05216215_104521"/>
<protein>
    <submittedName>
        <fullName evidence="8">RNA polymerase sigma-70 factor, ECF subfamily</fullName>
    </submittedName>
</protein>
<dbReference type="RefSeq" id="WP_093273891.1">
    <property type="nucleotide sequence ID" value="NZ_FNOK01000045.1"/>
</dbReference>
<dbReference type="InterPro" id="IPR007627">
    <property type="entry name" value="RNA_pol_sigma70_r2"/>
</dbReference>
<dbReference type="InterPro" id="IPR014284">
    <property type="entry name" value="RNA_pol_sigma-70_dom"/>
</dbReference>
<dbReference type="InterPro" id="IPR007630">
    <property type="entry name" value="RNA_pol_sigma70_r4"/>
</dbReference>
<dbReference type="Proteomes" id="UP000199529">
    <property type="component" value="Unassembled WGS sequence"/>
</dbReference>
<name>A0A1H3Q0Z8_9PSEU</name>
<evidence type="ECO:0000259" key="7">
    <source>
        <dbReference type="Pfam" id="PF04545"/>
    </source>
</evidence>
<sequence>MTHVSAVKTEIAFERASNAAPWRHECSNDADTALKGLYDAYYSRLLAYVTRILADQHHAEDVVQETMLRAWCHADPLTPDRGSVWGWLTRVAHNLAIDRIRARRARPVEVEVEETVEGATHGRNTDHSDTVINMMFVATMVNKLVPAHRSVLHAVYYADRTASDAASALGVPVGTVKSRLHHALRNLKQTLEHQR</sequence>
<dbReference type="GO" id="GO:0003677">
    <property type="term" value="F:DNA binding"/>
    <property type="evidence" value="ECO:0007669"/>
    <property type="project" value="UniProtKB-KW"/>
</dbReference>
<evidence type="ECO:0000256" key="3">
    <source>
        <dbReference type="ARBA" id="ARBA00023082"/>
    </source>
</evidence>
<dbReference type="Pfam" id="PF04545">
    <property type="entry name" value="Sigma70_r4"/>
    <property type="match status" value="1"/>
</dbReference>
<keyword evidence="3" id="KW-0731">Sigma factor</keyword>
<dbReference type="InterPro" id="IPR013324">
    <property type="entry name" value="RNA_pol_sigma_r3/r4-like"/>
</dbReference>
<gene>
    <name evidence="8" type="ORF">SAMN05216215_104521</name>
</gene>
<keyword evidence="2" id="KW-0805">Transcription regulation</keyword>
<dbReference type="CDD" id="cd06171">
    <property type="entry name" value="Sigma70_r4"/>
    <property type="match status" value="1"/>
</dbReference>
<evidence type="ECO:0000256" key="5">
    <source>
        <dbReference type="ARBA" id="ARBA00023163"/>
    </source>
</evidence>
<evidence type="ECO:0000313" key="9">
    <source>
        <dbReference type="Proteomes" id="UP000199529"/>
    </source>
</evidence>
<dbReference type="SUPFAM" id="SSF88946">
    <property type="entry name" value="Sigma2 domain of RNA polymerase sigma factors"/>
    <property type="match status" value="1"/>
</dbReference>
<evidence type="ECO:0000259" key="6">
    <source>
        <dbReference type="Pfam" id="PF04542"/>
    </source>
</evidence>
<dbReference type="Gene3D" id="1.10.10.10">
    <property type="entry name" value="Winged helix-like DNA-binding domain superfamily/Winged helix DNA-binding domain"/>
    <property type="match status" value="1"/>
</dbReference>
<proteinExistence type="inferred from homology"/>
<dbReference type="AlphaFoldDB" id="A0A1H3Q0Z8"/>
<organism evidence="8 9">
    <name type="scientific">Saccharopolyspora shandongensis</name>
    <dbReference type="NCBI Taxonomy" id="418495"/>
    <lineage>
        <taxon>Bacteria</taxon>
        <taxon>Bacillati</taxon>
        <taxon>Actinomycetota</taxon>
        <taxon>Actinomycetes</taxon>
        <taxon>Pseudonocardiales</taxon>
        <taxon>Pseudonocardiaceae</taxon>
        <taxon>Saccharopolyspora</taxon>
    </lineage>
</organism>
<dbReference type="InterPro" id="IPR036388">
    <property type="entry name" value="WH-like_DNA-bd_sf"/>
</dbReference>
<dbReference type="InterPro" id="IPR039425">
    <property type="entry name" value="RNA_pol_sigma-70-like"/>
</dbReference>
<dbReference type="InterPro" id="IPR013325">
    <property type="entry name" value="RNA_pol_sigma_r2"/>
</dbReference>
<accession>A0A1H3Q0Z8</accession>
<dbReference type="EMBL" id="FNOK01000045">
    <property type="protein sequence ID" value="SDZ07224.1"/>
    <property type="molecule type" value="Genomic_DNA"/>
</dbReference>
<dbReference type="Gene3D" id="1.10.1740.10">
    <property type="match status" value="1"/>
</dbReference>
<feature type="domain" description="RNA polymerase sigma-70 region 2" evidence="6">
    <location>
        <begin position="37"/>
        <end position="104"/>
    </location>
</feature>
<dbReference type="SUPFAM" id="SSF88659">
    <property type="entry name" value="Sigma3 and sigma4 domains of RNA polymerase sigma factors"/>
    <property type="match status" value="1"/>
</dbReference>
<keyword evidence="5" id="KW-0804">Transcription</keyword>
<feature type="domain" description="RNA polymerase sigma-70 region 4" evidence="7">
    <location>
        <begin position="143"/>
        <end position="189"/>
    </location>
</feature>
<dbReference type="PANTHER" id="PTHR43133:SF52">
    <property type="entry name" value="ECF RNA POLYMERASE SIGMA FACTOR SIGL"/>
    <property type="match status" value="1"/>
</dbReference>
<evidence type="ECO:0000313" key="8">
    <source>
        <dbReference type="EMBL" id="SDZ07224.1"/>
    </source>
</evidence>
<evidence type="ECO:0000256" key="4">
    <source>
        <dbReference type="ARBA" id="ARBA00023125"/>
    </source>
</evidence>
<dbReference type="GO" id="GO:0016987">
    <property type="term" value="F:sigma factor activity"/>
    <property type="evidence" value="ECO:0007669"/>
    <property type="project" value="UniProtKB-KW"/>
</dbReference>
<dbReference type="NCBIfam" id="TIGR02937">
    <property type="entry name" value="sigma70-ECF"/>
    <property type="match status" value="1"/>
</dbReference>
<keyword evidence="9" id="KW-1185">Reference proteome</keyword>
<comment type="similarity">
    <text evidence="1">Belongs to the sigma-70 factor family. ECF subfamily.</text>
</comment>
<dbReference type="PANTHER" id="PTHR43133">
    <property type="entry name" value="RNA POLYMERASE ECF-TYPE SIGMA FACTO"/>
    <property type="match status" value="1"/>
</dbReference>
<reference evidence="9" key="1">
    <citation type="submission" date="2016-10" db="EMBL/GenBank/DDBJ databases">
        <authorList>
            <person name="Varghese N."/>
            <person name="Submissions S."/>
        </authorList>
    </citation>
    <scope>NUCLEOTIDE SEQUENCE [LARGE SCALE GENOMIC DNA]</scope>
    <source>
        <strain evidence="9">CGMCC 4.3530</strain>
    </source>
</reference>
<evidence type="ECO:0000256" key="2">
    <source>
        <dbReference type="ARBA" id="ARBA00023015"/>
    </source>
</evidence>
<dbReference type="GO" id="GO:0006352">
    <property type="term" value="P:DNA-templated transcription initiation"/>
    <property type="evidence" value="ECO:0007669"/>
    <property type="project" value="InterPro"/>
</dbReference>
<keyword evidence="4" id="KW-0238">DNA-binding</keyword>
<evidence type="ECO:0000256" key="1">
    <source>
        <dbReference type="ARBA" id="ARBA00010641"/>
    </source>
</evidence>